<protein>
    <submittedName>
        <fullName evidence="2">F-box family protein</fullName>
    </submittedName>
</protein>
<dbReference type="SUPFAM" id="SSF52047">
    <property type="entry name" value="RNI-like"/>
    <property type="match status" value="1"/>
</dbReference>
<dbReference type="EMBL" id="ASHM01036631">
    <property type="protein sequence ID" value="PNX79794.1"/>
    <property type="molecule type" value="Genomic_DNA"/>
</dbReference>
<organism evidence="2 3">
    <name type="scientific">Trifolium pratense</name>
    <name type="common">Red clover</name>
    <dbReference type="NCBI Taxonomy" id="57577"/>
    <lineage>
        <taxon>Eukaryota</taxon>
        <taxon>Viridiplantae</taxon>
        <taxon>Streptophyta</taxon>
        <taxon>Embryophyta</taxon>
        <taxon>Tracheophyta</taxon>
        <taxon>Spermatophyta</taxon>
        <taxon>Magnoliopsida</taxon>
        <taxon>eudicotyledons</taxon>
        <taxon>Gunneridae</taxon>
        <taxon>Pentapetalae</taxon>
        <taxon>rosids</taxon>
        <taxon>fabids</taxon>
        <taxon>Fabales</taxon>
        <taxon>Fabaceae</taxon>
        <taxon>Papilionoideae</taxon>
        <taxon>50 kb inversion clade</taxon>
        <taxon>NPAAA clade</taxon>
        <taxon>Hologalegina</taxon>
        <taxon>IRL clade</taxon>
        <taxon>Trifolieae</taxon>
        <taxon>Trifolium</taxon>
    </lineage>
</organism>
<evidence type="ECO:0000259" key="1">
    <source>
        <dbReference type="Pfam" id="PF00646"/>
    </source>
</evidence>
<dbReference type="Gene3D" id="1.20.1280.50">
    <property type="match status" value="1"/>
</dbReference>
<reference evidence="2 3" key="1">
    <citation type="journal article" date="2014" name="Am. J. Bot.">
        <title>Genome assembly and annotation for red clover (Trifolium pratense; Fabaceae).</title>
        <authorList>
            <person name="Istvanek J."/>
            <person name="Jaros M."/>
            <person name="Krenek A."/>
            <person name="Repkova J."/>
        </authorList>
    </citation>
    <scope>NUCLEOTIDE SEQUENCE [LARGE SCALE GENOMIC DNA]</scope>
    <source>
        <strain evidence="3">cv. Tatra</strain>
        <tissue evidence="2">Young leaves</tissue>
    </source>
</reference>
<reference evidence="2 3" key="2">
    <citation type="journal article" date="2017" name="Front. Plant Sci.">
        <title>Gene Classification and Mining of Molecular Markers Useful in Red Clover (Trifolium pratense) Breeding.</title>
        <authorList>
            <person name="Istvanek J."/>
            <person name="Dluhosova J."/>
            <person name="Dluhos P."/>
            <person name="Patkova L."/>
            <person name="Nedelnik J."/>
            <person name="Repkova J."/>
        </authorList>
    </citation>
    <scope>NUCLEOTIDE SEQUENCE [LARGE SCALE GENOMIC DNA]</scope>
    <source>
        <strain evidence="3">cv. Tatra</strain>
        <tissue evidence="2">Young leaves</tissue>
    </source>
</reference>
<dbReference type="STRING" id="57577.A0A2K3LMP1"/>
<dbReference type="ExpressionAtlas" id="A0A2K3LMP1">
    <property type="expression patterns" value="baseline"/>
</dbReference>
<name>A0A2K3LMP1_TRIPR</name>
<evidence type="ECO:0000313" key="3">
    <source>
        <dbReference type="Proteomes" id="UP000236291"/>
    </source>
</evidence>
<dbReference type="InterPro" id="IPR001810">
    <property type="entry name" value="F-box_dom"/>
</dbReference>
<dbReference type="SUPFAM" id="SSF81383">
    <property type="entry name" value="F-box domain"/>
    <property type="match status" value="1"/>
</dbReference>
<dbReference type="InterPro" id="IPR036047">
    <property type="entry name" value="F-box-like_dom_sf"/>
</dbReference>
<dbReference type="Proteomes" id="UP000236291">
    <property type="component" value="Unassembled WGS sequence"/>
</dbReference>
<dbReference type="AlphaFoldDB" id="A0A2K3LMP1"/>
<dbReference type="Pfam" id="PF00646">
    <property type="entry name" value="F-box"/>
    <property type="match status" value="1"/>
</dbReference>
<dbReference type="CDD" id="cd22160">
    <property type="entry name" value="F-box_AtFBL13-like"/>
    <property type="match status" value="1"/>
</dbReference>
<gene>
    <name evidence="2" type="ORF">L195_g035782</name>
</gene>
<comment type="caution">
    <text evidence="2">The sequence shown here is derived from an EMBL/GenBank/DDBJ whole genome shotgun (WGS) entry which is preliminary data.</text>
</comment>
<dbReference type="PANTHER" id="PTHR32212:SF269">
    <property type="entry name" value="F-BOX_RNI_FBD-LIKE DOMAIN PROTEIN"/>
    <property type="match status" value="1"/>
</dbReference>
<dbReference type="InterPro" id="IPR053781">
    <property type="entry name" value="F-box_AtFBL13-like"/>
</dbReference>
<evidence type="ECO:0000313" key="2">
    <source>
        <dbReference type="EMBL" id="PNX79794.1"/>
    </source>
</evidence>
<sequence>MSDSEIVVPPAMKRIKLSDSENKDRLSHLPDSVIIHILSFLNTKLAVQTCILSKKWKHLWKRLPNLTLHSADFGAYEKFARLVSKILSLRDSSISLQAFDFKHSNDRVEPELEKILNYAISHNVERLGLDFYGDIGQIPSSMFSCWTLTHLKLFIHNGGSGRETLFPKSVDLPALTNLQLGNFAFGVYDNDRAEPFSTFKRLNSLLISNCIKLSGSNVSSLKHVDIDADIFSHSEGPPLFLFSWLLEFVNIESLMVTATTLQILSIFPNVLKNRLPSLRKLKSLKVKMEELSDKFRMTLRSVKLRKPMSLREANRIETAFKAGLIPSSPVPDGIVNFLLQNSPLAKVDFIECSRQPGEERSL</sequence>
<accession>A0A2K3LMP1</accession>
<dbReference type="PANTHER" id="PTHR32212">
    <property type="entry name" value="CYCLIN-LIKE F-BOX"/>
    <property type="match status" value="1"/>
</dbReference>
<proteinExistence type="predicted"/>
<feature type="domain" description="F-box" evidence="1">
    <location>
        <begin position="26"/>
        <end position="65"/>
    </location>
</feature>